<reference evidence="2" key="3">
    <citation type="submission" date="2025-09" db="UniProtKB">
        <authorList>
            <consortium name="Ensembl"/>
        </authorList>
    </citation>
    <scope>IDENTIFICATION</scope>
</reference>
<sequence length="113" mass="12153">MARPRPLPQPGRGAAEQGGTCGPAGLAPNTRRHGAPSRRVAGPDAGRKVWPESYKQPLFWPAVQSPGPQFQLNPVPKVPWLAFLPEASMLCLSFFLQILLLLVQDTGPSPAHV</sequence>
<evidence type="ECO:0000256" key="1">
    <source>
        <dbReference type="SAM" id="MobiDB-lite"/>
    </source>
</evidence>
<name>A0A7N9CWG7_MACFA</name>
<reference evidence="2" key="2">
    <citation type="submission" date="2025-08" db="UniProtKB">
        <authorList>
            <consortium name="Ensembl"/>
        </authorList>
    </citation>
    <scope>IDENTIFICATION</scope>
</reference>
<keyword evidence="3" id="KW-1185">Reference proteome</keyword>
<dbReference type="GeneTree" id="ENSGT00980000199075"/>
<feature type="region of interest" description="Disordered" evidence="1">
    <location>
        <begin position="1"/>
        <end position="48"/>
    </location>
</feature>
<dbReference type="AlphaFoldDB" id="A0A7N9CWG7"/>
<evidence type="ECO:0000313" key="3">
    <source>
        <dbReference type="Proteomes" id="UP000233100"/>
    </source>
</evidence>
<reference evidence="2 3" key="1">
    <citation type="submission" date="2013-03" db="EMBL/GenBank/DDBJ databases">
        <authorList>
            <person name="Warren W."/>
            <person name="Wilson R.K."/>
        </authorList>
    </citation>
    <scope>NUCLEOTIDE SEQUENCE</scope>
</reference>
<evidence type="ECO:0000313" key="2">
    <source>
        <dbReference type="Ensembl" id="ENSMFAP00000054871.1"/>
    </source>
</evidence>
<proteinExistence type="predicted"/>
<organism evidence="2 3">
    <name type="scientific">Macaca fascicularis</name>
    <name type="common">Crab-eating macaque</name>
    <name type="synonym">Cynomolgus monkey</name>
    <dbReference type="NCBI Taxonomy" id="9541"/>
    <lineage>
        <taxon>Eukaryota</taxon>
        <taxon>Metazoa</taxon>
        <taxon>Chordata</taxon>
        <taxon>Craniata</taxon>
        <taxon>Vertebrata</taxon>
        <taxon>Euteleostomi</taxon>
        <taxon>Mammalia</taxon>
        <taxon>Eutheria</taxon>
        <taxon>Euarchontoglires</taxon>
        <taxon>Primates</taxon>
        <taxon>Haplorrhini</taxon>
        <taxon>Catarrhini</taxon>
        <taxon>Cercopithecidae</taxon>
        <taxon>Cercopithecinae</taxon>
        <taxon>Macaca</taxon>
    </lineage>
</organism>
<protein>
    <submittedName>
        <fullName evidence="2">Uncharacterized protein</fullName>
    </submittedName>
</protein>
<accession>A0A7N9CWG7</accession>
<dbReference type="Ensembl" id="ENSMFAT00000102025.1">
    <property type="protein sequence ID" value="ENSMFAP00000054871.1"/>
    <property type="gene ID" value="ENSMFAG00000061961.1"/>
</dbReference>
<dbReference type="Proteomes" id="UP000233100">
    <property type="component" value="Chromosome 8"/>
</dbReference>